<dbReference type="OrthoDB" id="21595at2759"/>
<dbReference type="GO" id="GO:0030479">
    <property type="term" value="C:actin cortical patch"/>
    <property type="evidence" value="ECO:0007669"/>
    <property type="project" value="EnsemblFungi"/>
</dbReference>
<accession>A0A1U7LLZ6</accession>
<dbReference type="Gene3D" id="1.10.418.10">
    <property type="entry name" value="Calponin-like domain"/>
    <property type="match status" value="1"/>
</dbReference>
<protein>
    <submittedName>
        <fullName evidence="2">Transgelin</fullName>
    </submittedName>
</protein>
<gene>
    <name evidence="2" type="ORF">NEOLI_001670</name>
</gene>
<dbReference type="STRING" id="1198029.A0A1U7LLZ6"/>
<dbReference type="GO" id="GO:0051764">
    <property type="term" value="P:actin crosslink formation"/>
    <property type="evidence" value="ECO:0007669"/>
    <property type="project" value="EnsemblFungi"/>
</dbReference>
<dbReference type="AlphaFoldDB" id="A0A1U7LLZ6"/>
<dbReference type="InterPro" id="IPR050606">
    <property type="entry name" value="Calponin-like"/>
</dbReference>
<dbReference type="SMART" id="SM00033">
    <property type="entry name" value="CH"/>
    <property type="match status" value="1"/>
</dbReference>
<sequence>MSLDRDIQKRLADRWDPDQAAQAKNWIENVIGSSIDSDILAALKDGVVLCQLINAIKPSTTKYKSSKMPFVQMEQISTFLKFAKEIGVPEYDLFQTVDLYERKNPAQVIQCIFSFARYAVKCGLDVPILGPKLAEVSPRHFNKEVLQQGKCFVNTYQYGKFSGPSNGLGV</sequence>
<reference evidence="2 3" key="1">
    <citation type="submission" date="2016-04" db="EMBL/GenBank/DDBJ databases">
        <title>Evolutionary innovation and constraint leading to complex multicellularity in the Ascomycota.</title>
        <authorList>
            <person name="Cisse O."/>
            <person name="Nguyen A."/>
            <person name="Hewitt D.A."/>
            <person name="Jedd G."/>
            <person name="Stajich J.E."/>
        </authorList>
    </citation>
    <scope>NUCLEOTIDE SEQUENCE [LARGE SCALE GENOMIC DNA]</scope>
    <source>
        <strain evidence="2 3">DAH-3</strain>
    </source>
</reference>
<dbReference type="Pfam" id="PF00307">
    <property type="entry name" value="CH"/>
    <property type="match status" value="1"/>
</dbReference>
<dbReference type="PANTHER" id="PTHR47385">
    <property type="entry name" value="CALPONIN"/>
    <property type="match status" value="1"/>
</dbReference>
<dbReference type="PANTHER" id="PTHR47385:SF14">
    <property type="entry name" value="TRANSGELIN"/>
    <property type="match status" value="1"/>
</dbReference>
<dbReference type="InterPro" id="IPR003096">
    <property type="entry name" value="SM22_calponin"/>
</dbReference>
<dbReference type="InterPro" id="IPR001715">
    <property type="entry name" value="CH_dom"/>
</dbReference>
<organism evidence="2 3">
    <name type="scientific">Neolecta irregularis (strain DAH-3)</name>
    <dbReference type="NCBI Taxonomy" id="1198029"/>
    <lineage>
        <taxon>Eukaryota</taxon>
        <taxon>Fungi</taxon>
        <taxon>Dikarya</taxon>
        <taxon>Ascomycota</taxon>
        <taxon>Taphrinomycotina</taxon>
        <taxon>Neolectales</taxon>
        <taxon>Neolectaceae</taxon>
        <taxon>Neolecta</taxon>
    </lineage>
</organism>
<comment type="caution">
    <text evidence="2">The sequence shown here is derived from an EMBL/GenBank/DDBJ whole genome shotgun (WGS) entry which is preliminary data.</text>
</comment>
<dbReference type="GO" id="GO:0000281">
    <property type="term" value="P:mitotic cytokinesis"/>
    <property type="evidence" value="ECO:0007669"/>
    <property type="project" value="EnsemblFungi"/>
</dbReference>
<keyword evidence="3" id="KW-1185">Reference proteome</keyword>
<feature type="domain" description="Calponin-homology (CH)" evidence="1">
    <location>
        <begin position="17"/>
        <end position="119"/>
    </location>
</feature>
<dbReference type="OMA" id="WIKTITG"/>
<dbReference type="Proteomes" id="UP000186594">
    <property type="component" value="Unassembled WGS sequence"/>
</dbReference>
<dbReference type="GO" id="GO:0030674">
    <property type="term" value="F:protein-macromolecule adaptor activity"/>
    <property type="evidence" value="ECO:0007669"/>
    <property type="project" value="EnsemblFungi"/>
</dbReference>
<evidence type="ECO:0000313" key="3">
    <source>
        <dbReference type="Proteomes" id="UP000186594"/>
    </source>
</evidence>
<name>A0A1U7LLZ6_NEOID</name>
<dbReference type="InterPro" id="IPR036872">
    <property type="entry name" value="CH_dom_sf"/>
</dbReference>
<proteinExistence type="predicted"/>
<dbReference type="EMBL" id="LXFE01001385">
    <property type="protein sequence ID" value="OLL23658.1"/>
    <property type="molecule type" value="Genomic_DNA"/>
</dbReference>
<dbReference type="SUPFAM" id="SSF47576">
    <property type="entry name" value="Calponin-homology domain, CH-domain"/>
    <property type="match status" value="1"/>
</dbReference>
<dbReference type="GO" id="GO:0051015">
    <property type="term" value="F:actin filament binding"/>
    <property type="evidence" value="ECO:0007669"/>
    <property type="project" value="EnsemblFungi"/>
</dbReference>
<evidence type="ECO:0000259" key="1">
    <source>
        <dbReference type="PROSITE" id="PS50021"/>
    </source>
</evidence>
<evidence type="ECO:0000313" key="2">
    <source>
        <dbReference type="EMBL" id="OLL23658.1"/>
    </source>
</evidence>
<dbReference type="PRINTS" id="PR00888">
    <property type="entry name" value="SM22CALPONIN"/>
</dbReference>
<dbReference type="PROSITE" id="PS50021">
    <property type="entry name" value="CH"/>
    <property type="match status" value="1"/>
</dbReference>